<dbReference type="InterPro" id="IPR012340">
    <property type="entry name" value="NA-bd_OB-fold"/>
</dbReference>
<evidence type="ECO:0000256" key="5">
    <source>
        <dbReference type="HAMAP-Rule" id="MF_01595"/>
    </source>
</evidence>
<feature type="domain" description="S1 motif" evidence="7">
    <location>
        <begin position="622"/>
        <end position="690"/>
    </location>
</feature>
<dbReference type="GO" id="GO:0000175">
    <property type="term" value="F:3'-5'-RNA exonuclease activity"/>
    <property type="evidence" value="ECO:0007669"/>
    <property type="project" value="TreeGrafter"/>
</dbReference>
<accession>A0A2H0XDT5</accession>
<dbReference type="InterPro" id="IPR001247">
    <property type="entry name" value="ExoRNase_PH_dom1"/>
</dbReference>
<keyword evidence="5" id="KW-0963">Cytoplasm</keyword>
<dbReference type="FunFam" id="3.30.1370.10:FF:000001">
    <property type="entry name" value="Polyribonucleotide nucleotidyltransferase"/>
    <property type="match status" value="1"/>
</dbReference>
<dbReference type="PIRSF" id="PIRSF005499">
    <property type="entry name" value="PNPase"/>
    <property type="match status" value="1"/>
</dbReference>
<dbReference type="CDD" id="cd02393">
    <property type="entry name" value="KH-I_PNPase"/>
    <property type="match status" value="1"/>
</dbReference>
<dbReference type="GO" id="GO:0005829">
    <property type="term" value="C:cytosol"/>
    <property type="evidence" value="ECO:0007669"/>
    <property type="project" value="TreeGrafter"/>
</dbReference>
<dbReference type="InterPro" id="IPR004088">
    <property type="entry name" value="KH_dom_type_1"/>
</dbReference>
<dbReference type="InterPro" id="IPR036612">
    <property type="entry name" value="KH_dom_type_1_sf"/>
</dbReference>
<dbReference type="InterPro" id="IPR020568">
    <property type="entry name" value="Ribosomal_Su5_D2-typ_SF"/>
</dbReference>
<dbReference type="InterPro" id="IPR004087">
    <property type="entry name" value="KH_dom"/>
</dbReference>
<comment type="subcellular location">
    <subcellularLocation>
        <location evidence="5">Cytoplasm</location>
    </subcellularLocation>
</comment>
<dbReference type="GO" id="GO:0004654">
    <property type="term" value="F:polyribonucleotide nucleotidyltransferase activity"/>
    <property type="evidence" value="ECO:0007669"/>
    <property type="project" value="UniProtKB-UniRule"/>
</dbReference>
<dbReference type="Pfam" id="PF00013">
    <property type="entry name" value="KH_1"/>
    <property type="match status" value="1"/>
</dbReference>
<comment type="similarity">
    <text evidence="1 5">Belongs to the polyribonucleotide nucleotidyltransferase family.</text>
</comment>
<evidence type="ECO:0000313" key="9">
    <source>
        <dbReference type="Proteomes" id="UP000230340"/>
    </source>
</evidence>
<dbReference type="SUPFAM" id="SSF54211">
    <property type="entry name" value="Ribosomal protein S5 domain 2-like"/>
    <property type="match status" value="2"/>
</dbReference>
<gene>
    <name evidence="5" type="primary">pnp</name>
    <name evidence="8" type="ORF">COT49_01950</name>
</gene>
<evidence type="ECO:0000256" key="6">
    <source>
        <dbReference type="SAM" id="MobiDB-lite"/>
    </source>
</evidence>
<dbReference type="NCBIfam" id="TIGR03591">
    <property type="entry name" value="polynuc_phos"/>
    <property type="match status" value="1"/>
</dbReference>
<dbReference type="GO" id="GO:0003723">
    <property type="term" value="F:RNA binding"/>
    <property type="evidence" value="ECO:0007669"/>
    <property type="project" value="UniProtKB-UniRule"/>
</dbReference>
<dbReference type="SUPFAM" id="SSF50249">
    <property type="entry name" value="Nucleic acid-binding proteins"/>
    <property type="match status" value="1"/>
</dbReference>
<evidence type="ECO:0000256" key="2">
    <source>
        <dbReference type="ARBA" id="ARBA00022679"/>
    </source>
</evidence>
<dbReference type="Proteomes" id="UP000230340">
    <property type="component" value="Unassembled WGS sequence"/>
</dbReference>
<proteinExistence type="inferred from homology"/>
<evidence type="ECO:0000256" key="3">
    <source>
        <dbReference type="ARBA" id="ARBA00022695"/>
    </source>
</evidence>
<keyword evidence="5" id="KW-0460">Magnesium</keyword>
<dbReference type="InterPro" id="IPR015847">
    <property type="entry name" value="ExoRNase_PH_dom2"/>
</dbReference>
<evidence type="ECO:0000259" key="7">
    <source>
        <dbReference type="PROSITE" id="PS50126"/>
    </source>
</evidence>
<dbReference type="CDD" id="cd11364">
    <property type="entry name" value="RNase_PH_PNPase_2"/>
    <property type="match status" value="1"/>
</dbReference>
<dbReference type="SUPFAM" id="SSF46915">
    <property type="entry name" value="Polynucleotide phosphorylase/guanosine pentaphosphate synthase (PNPase/GPSI), domain 3"/>
    <property type="match status" value="1"/>
</dbReference>
<comment type="cofactor">
    <cofactor evidence="5">
        <name>Mg(2+)</name>
        <dbReference type="ChEBI" id="CHEBI:18420"/>
    </cofactor>
</comment>
<reference evidence="9" key="1">
    <citation type="submission" date="2017-09" db="EMBL/GenBank/DDBJ databases">
        <title>Depth-based differentiation of microbial function through sediment-hosted aquifers and enrichment of novel symbionts in the deep terrestrial subsurface.</title>
        <authorList>
            <person name="Probst A.J."/>
            <person name="Ladd B."/>
            <person name="Jarett J.K."/>
            <person name="Geller-Mcgrath D.E."/>
            <person name="Sieber C.M.K."/>
            <person name="Emerson J.B."/>
            <person name="Anantharaman K."/>
            <person name="Thomas B.C."/>
            <person name="Malmstrom R."/>
            <person name="Stieglmeier M."/>
            <person name="Klingl A."/>
            <person name="Woyke T."/>
            <person name="Ryan C.M."/>
            <person name="Banfield J.F."/>
        </authorList>
    </citation>
    <scope>NUCLEOTIDE SEQUENCE [LARGE SCALE GENOMIC DNA]</scope>
</reference>
<dbReference type="FunFam" id="3.30.230.70:FF:000001">
    <property type="entry name" value="Polyribonucleotide nucleotidyltransferase"/>
    <property type="match status" value="1"/>
</dbReference>
<dbReference type="Pfam" id="PF03725">
    <property type="entry name" value="RNase_PH_C"/>
    <property type="match status" value="1"/>
</dbReference>
<dbReference type="GO" id="GO:0006396">
    <property type="term" value="P:RNA processing"/>
    <property type="evidence" value="ECO:0007669"/>
    <property type="project" value="InterPro"/>
</dbReference>
<sequence length="769" mass="83559">MNSFVKKETVINGVTLTLETGILAPQANLAVLATMGETVVLATVVCNEPATEMDFFPLRIDYEEKLYAGGLIKSSRFVKREGRPTDEAIISGRLIDHAVRPLFPKDFMYDTQVVVTVLSHDGVNNPDVLSMIAVSAVLTASDVPFGGPFGTVRVGMVNGEFVVNPSLSDKHLELDMIFSGFKDRVLAIEAGAKIVSEDKIFKAMEFGLSQVTPIISLIEEFSREVGKTKITYKSKALDEKLVTEVKKLVLDDVKKAITSTFTDRVDITLAMEEKVFKGLEGKFTKSDMKRALFEVEKEATRHLIIDEGKRPDGRRLDELRDISCKVGVLPRTHGSGLFIRGLTQSLTVATLGSGSLEQLIQNMFGEETKRYIHHYNGPAFSLGEIGQIGSTGRREIGHGALAEKALLPVIPERDKFPYTIRLVSEILSQQGSSSMAATCGSTLALMDAGVPIKAPVAGIAVGLMTDKSESKYIVLTDIANFEDFYGFMDFKMAGTKEGVTAIQMDIKLAGIPISIFSEILERSKTARLEVLGILEKEIASPRSEISKHAPKIVQITIKKDQIGLIIGSGGKTIREIMEKSGAVVDVDENEHVGIVSISAKDIEALNKAKEIVEAMVKEVKPGEIYDGTITRVVDFGAFVEILPGKEGLLHVSEMSHEFVSHPSAIVHEGDKVRVKVLEVGMDGKTSLSIKALTEAPAGSNFTPRRPHGGDGGAPRERSSFSGGGDRFPQHRGRAGMYDNNRRVGFGDRRTGGGPGGPSRFGQRHRAPAY</sequence>
<keyword evidence="3 5" id="KW-0548">Nucleotidyltransferase</keyword>
<dbReference type="Gene3D" id="2.40.50.140">
    <property type="entry name" value="Nucleic acid-binding proteins"/>
    <property type="match status" value="1"/>
</dbReference>
<feature type="compositionally biased region" description="Basic and acidic residues" evidence="6">
    <location>
        <begin position="739"/>
        <end position="750"/>
    </location>
</feature>
<dbReference type="InterPro" id="IPR027408">
    <property type="entry name" value="PNPase/RNase_PH_dom_sf"/>
</dbReference>
<comment type="function">
    <text evidence="5">Involved in mRNA degradation. Catalyzes the phosphorolysis of single-stranded polyribonucleotides processively in the 3'- to 5'-direction.</text>
</comment>
<dbReference type="InterPro" id="IPR003029">
    <property type="entry name" value="S1_domain"/>
</dbReference>
<dbReference type="AlphaFoldDB" id="A0A2H0XDT5"/>
<dbReference type="PROSITE" id="PS50126">
    <property type="entry name" value="S1"/>
    <property type="match status" value="1"/>
</dbReference>
<dbReference type="PANTHER" id="PTHR11252:SF0">
    <property type="entry name" value="POLYRIBONUCLEOTIDE NUCLEOTIDYLTRANSFERASE 1, MITOCHONDRIAL"/>
    <property type="match status" value="1"/>
</dbReference>
<dbReference type="EMBL" id="PEYT01000015">
    <property type="protein sequence ID" value="PIS23087.1"/>
    <property type="molecule type" value="Genomic_DNA"/>
</dbReference>
<name>A0A2H0XDT5_UNCKA</name>
<keyword evidence="5" id="KW-0479">Metal-binding</keyword>
<dbReference type="Gene3D" id="3.30.1370.10">
    <property type="entry name" value="K Homology domain, type 1"/>
    <property type="match status" value="1"/>
</dbReference>
<feature type="binding site" evidence="5">
    <location>
        <position position="489"/>
    </location>
    <ligand>
        <name>Mg(2+)</name>
        <dbReference type="ChEBI" id="CHEBI:18420"/>
    </ligand>
</feature>
<dbReference type="Gene3D" id="3.30.230.70">
    <property type="entry name" value="GHMP Kinase, N-terminal domain"/>
    <property type="match status" value="2"/>
</dbReference>
<comment type="caution">
    <text evidence="8">The sequence shown here is derived from an EMBL/GenBank/DDBJ whole genome shotgun (WGS) entry which is preliminary data.</text>
</comment>
<dbReference type="Pfam" id="PF01138">
    <property type="entry name" value="RNase_PH"/>
    <property type="match status" value="2"/>
</dbReference>
<dbReference type="NCBIfam" id="NF008805">
    <property type="entry name" value="PRK11824.1"/>
    <property type="match status" value="1"/>
</dbReference>
<dbReference type="HAMAP" id="MF_01595">
    <property type="entry name" value="PNPase"/>
    <property type="match status" value="1"/>
</dbReference>
<keyword evidence="4 5" id="KW-0694">RNA-binding</keyword>
<protein>
    <recommendedName>
        <fullName evidence="5">Polyribonucleotide nucleotidyltransferase</fullName>
        <ecNumber evidence="5">2.7.7.8</ecNumber>
    </recommendedName>
    <alternativeName>
        <fullName evidence="5">Polynucleotide phosphorylase</fullName>
        <shortName evidence="5">PNPase</shortName>
    </alternativeName>
</protein>
<feature type="region of interest" description="Disordered" evidence="6">
    <location>
        <begin position="694"/>
        <end position="769"/>
    </location>
</feature>
<dbReference type="EC" id="2.7.7.8" evidence="5"/>
<keyword evidence="2 5" id="KW-0808">Transferase</keyword>
<organism evidence="8 9">
    <name type="scientific">candidate division WWE3 bacterium CG08_land_8_20_14_0_20_40_13</name>
    <dbReference type="NCBI Taxonomy" id="1975084"/>
    <lineage>
        <taxon>Bacteria</taxon>
        <taxon>Katanobacteria</taxon>
    </lineage>
</organism>
<dbReference type="SMART" id="SM00316">
    <property type="entry name" value="S1"/>
    <property type="match status" value="1"/>
</dbReference>
<dbReference type="CDD" id="cd04472">
    <property type="entry name" value="S1_PNPase"/>
    <property type="match status" value="1"/>
</dbReference>
<dbReference type="InterPro" id="IPR012162">
    <property type="entry name" value="PNPase"/>
</dbReference>
<dbReference type="SUPFAM" id="SSF54791">
    <property type="entry name" value="Eukaryotic type KH-domain (KH-domain type I)"/>
    <property type="match status" value="1"/>
</dbReference>
<dbReference type="SUPFAM" id="SSF55666">
    <property type="entry name" value="Ribonuclease PH domain 2-like"/>
    <property type="match status" value="2"/>
</dbReference>
<feature type="binding site" evidence="5">
    <location>
        <position position="483"/>
    </location>
    <ligand>
        <name>Mg(2+)</name>
        <dbReference type="ChEBI" id="CHEBI:18420"/>
    </ligand>
</feature>
<dbReference type="InterPro" id="IPR036456">
    <property type="entry name" value="PNPase_PH_RNA-bd_sf"/>
</dbReference>
<dbReference type="GO" id="GO:0006402">
    <property type="term" value="P:mRNA catabolic process"/>
    <property type="evidence" value="ECO:0007669"/>
    <property type="project" value="UniProtKB-UniRule"/>
</dbReference>
<dbReference type="Pfam" id="PF00575">
    <property type="entry name" value="S1"/>
    <property type="match status" value="1"/>
</dbReference>
<evidence type="ECO:0000256" key="1">
    <source>
        <dbReference type="ARBA" id="ARBA00007404"/>
    </source>
</evidence>
<dbReference type="PANTHER" id="PTHR11252">
    <property type="entry name" value="POLYRIBONUCLEOTIDE NUCLEOTIDYLTRANSFERASE"/>
    <property type="match status" value="1"/>
</dbReference>
<dbReference type="SMART" id="SM00322">
    <property type="entry name" value="KH"/>
    <property type="match status" value="1"/>
</dbReference>
<dbReference type="PROSITE" id="PS50084">
    <property type="entry name" value="KH_TYPE_1"/>
    <property type="match status" value="1"/>
</dbReference>
<comment type="catalytic activity">
    <reaction evidence="5">
        <text>RNA(n+1) + phosphate = RNA(n) + a ribonucleoside 5'-diphosphate</text>
        <dbReference type="Rhea" id="RHEA:22096"/>
        <dbReference type="Rhea" id="RHEA-COMP:14527"/>
        <dbReference type="Rhea" id="RHEA-COMP:17342"/>
        <dbReference type="ChEBI" id="CHEBI:43474"/>
        <dbReference type="ChEBI" id="CHEBI:57930"/>
        <dbReference type="ChEBI" id="CHEBI:140395"/>
        <dbReference type="EC" id="2.7.7.8"/>
    </reaction>
</comment>
<evidence type="ECO:0000256" key="4">
    <source>
        <dbReference type="ARBA" id="ARBA00022884"/>
    </source>
</evidence>
<dbReference type="GO" id="GO:0000287">
    <property type="term" value="F:magnesium ion binding"/>
    <property type="evidence" value="ECO:0007669"/>
    <property type="project" value="UniProtKB-UniRule"/>
</dbReference>
<evidence type="ECO:0000313" key="8">
    <source>
        <dbReference type="EMBL" id="PIS23087.1"/>
    </source>
</evidence>
<dbReference type="InterPro" id="IPR036345">
    <property type="entry name" value="ExoRNase_PH_dom2_sf"/>
</dbReference>